<evidence type="ECO:0000313" key="3">
    <source>
        <dbReference type="Proteomes" id="UP000019254"/>
    </source>
</evidence>
<dbReference type="AlphaFoldDB" id="W7BYU8"/>
<dbReference type="RefSeq" id="WP_036077219.1">
    <property type="nucleotide sequence ID" value="NZ_AODE01000006.1"/>
</dbReference>
<proteinExistence type="predicted"/>
<protein>
    <recommendedName>
        <fullName evidence="1">Aminoglycoside phosphotransferase domain-containing protein</fullName>
    </recommendedName>
</protein>
<sequence>MGIEGIRKLDFTSLETFLEQLESAVFWWPYAQEVLRRHDLLVGEFDPIAGTGGTYPTVIYGDVVVKFFGYTQNWQASYELEKAAQEVLMQSDVLAVPKLLASGNLYANRWSYLVTTRMPGESWEHAELTVWQREMVATDLGAQIGQIHALEPQTGLGDMRQWGELDLVAAARKSSFPTHLIPGIRAYVASISAPDMAFVHGDLMERHIFIANGRLSGVIDWGDAAFQERHYELAKLHLDLFDCDKQLLARFLEASEWTVTADFAHKALVYAIYRQAHGLVQHHTMDVFFKLPKLFDLEKIATIEELADILFKIE</sequence>
<gene>
    <name evidence="2" type="ORF">PCORN_02821</name>
</gene>
<dbReference type="PATRIC" id="fig|1265820.5.peg.553"/>
<organism evidence="2 3">
    <name type="scientific">Listeria cornellensis FSL F6-0969</name>
    <dbReference type="NCBI Taxonomy" id="1265820"/>
    <lineage>
        <taxon>Bacteria</taxon>
        <taxon>Bacillati</taxon>
        <taxon>Bacillota</taxon>
        <taxon>Bacilli</taxon>
        <taxon>Bacillales</taxon>
        <taxon>Listeriaceae</taxon>
        <taxon>Listeria</taxon>
    </lineage>
</organism>
<dbReference type="STRING" id="1265820.PCORN_02821"/>
<reference evidence="2 3" key="1">
    <citation type="journal article" date="2014" name="Int. J. Syst. Evol. Microbiol.">
        <title>Listeria floridensis sp. nov., Listeria aquatica sp. nov., Listeria cornellensis sp. nov., Listeria riparia sp. nov. and Listeria grandensis sp. nov., from agricultural and natural environments.</title>
        <authorList>
            <person name="den Bakker H.C."/>
            <person name="Warchocki S."/>
            <person name="Wright E.M."/>
            <person name="Allred A.F."/>
            <person name="Ahlstrom C."/>
            <person name="Manuel C.S."/>
            <person name="Stasiewicz M.J."/>
            <person name="Burrell A."/>
            <person name="Roof S."/>
            <person name="Strawn L."/>
            <person name="Fortes E.D."/>
            <person name="Nightingale K.K."/>
            <person name="Kephart D."/>
            <person name="Wiedmann M."/>
        </authorList>
    </citation>
    <scope>NUCLEOTIDE SEQUENCE [LARGE SCALE GENOMIC DNA]</scope>
    <source>
        <strain evidence="3">FSL F6-969</strain>
    </source>
</reference>
<dbReference type="OrthoDB" id="3806873at2"/>
<dbReference type="Proteomes" id="UP000019254">
    <property type="component" value="Unassembled WGS sequence"/>
</dbReference>
<dbReference type="PANTHER" id="PTHR21310">
    <property type="entry name" value="AMINOGLYCOSIDE PHOSPHOTRANSFERASE-RELATED-RELATED"/>
    <property type="match status" value="1"/>
</dbReference>
<comment type="caution">
    <text evidence="2">The sequence shown here is derived from an EMBL/GenBank/DDBJ whole genome shotgun (WGS) entry which is preliminary data.</text>
</comment>
<dbReference type="Pfam" id="PF01636">
    <property type="entry name" value="APH"/>
    <property type="match status" value="1"/>
</dbReference>
<dbReference type="PIRSF" id="PIRSF000707">
    <property type="entry name" value="Hygromycin-B_kinase"/>
    <property type="match status" value="1"/>
</dbReference>
<evidence type="ECO:0000313" key="2">
    <source>
        <dbReference type="EMBL" id="EUJ32269.1"/>
    </source>
</evidence>
<accession>W7BYU8</accession>
<name>W7BYU8_9LIST</name>
<dbReference type="EMBL" id="AODE01000006">
    <property type="protein sequence ID" value="EUJ32269.1"/>
    <property type="molecule type" value="Genomic_DNA"/>
</dbReference>
<dbReference type="InterPro" id="IPR002575">
    <property type="entry name" value="Aminoglycoside_PTrfase"/>
</dbReference>
<feature type="domain" description="Aminoglycoside phosphotransferase" evidence="1">
    <location>
        <begin position="61"/>
        <end position="256"/>
    </location>
</feature>
<dbReference type="SUPFAM" id="SSF56112">
    <property type="entry name" value="Protein kinase-like (PK-like)"/>
    <property type="match status" value="1"/>
</dbReference>
<dbReference type="PANTHER" id="PTHR21310:SF15">
    <property type="entry name" value="AMINOGLYCOSIDE PHOSPHOTRANSFERASE DOMAIN-CONTAINING PROTEIN"/>
    <property type="match status" value="1"/>
</dbReference>
<keyword evidence="3" id="KW-1185">Reference proteome</keyword>
<dbReference type="Gene3D" id="3.90.1200.10">
    <property type="match status" value="1"/>
</dbReference>
<evidence type="ECO:0000259" key="1">
    <source>
        <dbReference type="Pfam" id="PF01636"/>
    </source>
</evidence>
<dbReference type="InterPro" id="IPR051678">
    <property type="entry name" value="AGP_Transferase"/>
</dbReference>
<dbReference type="InterPro" id="IPR011009">
    <property type="entry name" value="Kinase-like_dom_sf"/>
</dbReference>
<dbReference type="InterPro" id="IPR016259">
    <property type="entry name" value="Hygromycin-B_Kinase"/>
</dbReference>